<evidence type="ECO:0000313" key="3">
    <source>
        <dbReference type="Proteomes" id="UP001320898"/>
    </source>
</evidence>
<name>A0AAW5R0Y2_9HYPH</name>
<dbReference type="Pfam" id="PF03205">
    <property type="entry name" value="MobB"/>
    <property type="match status" value="1"/>
</dbReference>
<dbReference type="PANTHER" id="PTHR40072:SF1">
    <property type="entry name" value="MOLYBDOPTERIN-GUANINE DINUCLEOTIDE BIOSYNTHESIS ADAPTER PROTEIN"/>
    <property type="match status" value="1"/>
</dbReference>
<proteinExistence type="predicted"/>
<dbReference type="InterPro" id="IPR027417">
    <property type="entry name" value="P-loop_NTPase"/>
</dbReference>
<keyword evidence="3" id="KW-1185">Reference proteome</keyword>
<dbReference type="SUPFAM" id="SSF52540">
    <property type="entry name" value="P-loop containing nucleoside triphosphate hydrolases"/>
    <property type="match status" value="1"/>
</dbReference>
<dbReference type="NCBIfam" id="TIGR00176">
    <property type="entry name" value="mobB"/>
    <property type="match status" value="1"/>
</dbReference>
<accession>A0AAW5R0Y2</accession>
<protein>
    <submittedName>
        <fullName evidence="2">Molybdopterin-guanine dinucleotide biosynthesis protein B</fullName>
    </submittedName>
</protein>
<sequence>MTPIFGVTGWKNSGKTTLTTRLIAEFARRGYRVSSIKHAHHAFDIDVPGTDSFRHREAGATEVAIVSASRWALMHELRPNDTADREPSLDEIVARLAPADLILVEGYKRERHPKIECRRQQSHDKGPLAPTDPMIVAIATDNTAEHAGGTGDLPRFDLDAVAEIADFIAAYHALPKPRTDAAAQTA</sequence>
<dbReference type="Proteomes" id="UP001320898">
    <property type="component" value="Unassembled WGS sequence"/>
</dbReference>
<dbReference type="GO" id="GO:0006777">
    <property type="term" value="P:Mo-molybdopterin cofactor biosynthetic process"/>
    <property type="evidence" value="ECO:0007669"/>
    <property type="project" value="InterPro"/>
</dbReference>
<comment type="caution">
    <text evidence="2">The sequence shown here is derived from an EMBL/GenBank/DDBJ whole genome shotgun (WGS) entry which is preliminary data.</text>
</comment>
<reference evidence="2 3" key="1">
    <citation type="submission" date="2022-04" db="EMBL/GenBank/DDBJ databases">
        <authorList>
            <person name="Ye Y.-Q."/>
            <person name="Du Z.-J."/>
        </authorList>
    </citation>
    <scope>NUCLEOTIDE SEQUENCE [LARGE SCALE GENOMIC DNA]</scope>
    <source>
        <strain evidence="2 3">A6E488</strain>
    </source>
</reference>
<organism evidence="2 3">
    <name type="scientific">Microbaculum marinisediminis</name>
    <dbReference type="NCBI Taxonomy" id="2931392"/>
    <lineage>
        <taxon>Bacteria</taxon>
        <taxon>Pseudomonadati</taxon>
        <taxon>Pseudomonadota</taxon>
        <taxon>Alphaproteobacteria</taxon>
        <taxon>Hyphomicrobiales</taxon>
        <taxon>Tepidamorphaceae</taxon>
        <taxon>Microbaculum</taxon>
    </lineage>
</organism>
<dbReference type="InterPro" id="IPR052539">
    <property type="entry name" value="MGD_biosynthesis_adapter"/>
</dbReference>
<dbReference type="CDD" id="cd03116">
    <property type="entry name" value="MobB"/>
    <property type="match status" value="1"/>
</dbReference>
<evidence type="ECO:0000313" key="2">
    <source>
        <dbReference type="EMBL" id="MCT8972794.1"/>
    </source>
</evidence>
<dbReference type="Gene3D" id="3.40.50.300">
    <property type="entry name" value="P-loop containing nucleotide triphosphate hydrolases"/>
    <property type="match status" value="1"/>
</dbReference>
<gene>
    <name evidence="2" type="primary">mobB</name>
    <name evidence="2" type="ORF">MUB46_13085</name>
</gene>
<dbReference type="AlphaFoldDB" id="A0AAW5R0Y2"/>
<dbReference type="InterPro" id="IPR004435">
    <property type="entry name" value="MobB_dom"/>
</dbReference>
<feature type="domain" description="Molybdopterin-guanine dinucleotide biosynthesis protein B (MobB)" evidence="1">
    <location>
        <begin position="4"/>
        <end position="141"/>
    </location>
</feature>
<dbReference type="PANTHER" id="PTHR40072">
    <property type="entry name" value="MOLYBDOPTERIN-GUANINE DINUCLEOTIDE BIOSYNTHESIS ADAPTER PROTEIN-RELATED"/>
    <property type="match status" value="1"/>
</dbReference>
<dbReference type="EMBL" id="JALIDZ010000005">
    <property type="protein sequence ID" value="MCT8972794.1"/>
    <property type="molecule type" value="Genomic_DNA"/>
</dbReference>
<dbReference type="RefSeq" id="WP_261616368.1">
    <property type="nucleotide sequence ID" value="NZ_JALIDZ010000005.1"/>
</dbReference>
<evidence type="ECO:0000259" key="1">
    <source>
        <dbReference type="Pfam" id="PF03205"/>
    </source>
</evidence>
<dbReference type="GO" id="GO:0005525">
    <property type="term" value="F:GTP binding"/>
    <property type="evidence" value="ECO:0007669"/>
    <property type="project" value="InterPro"/>
</dbReference>